<feature type="region of interest" description="Disordered" evidence="1">
    <location>
        <begin position="1"/>
        <end position="23"/>
    </location>
</feature>
<dbReference type="RefSeq" id="WP_167467360.1">
    <property type="nucleotide sequence ID" value="NZ_RBWW01000001.1"/>
</dbReference>
<dbReference type="AlphaFoldDB" id="A0A495R4H2"/>
<feature type="compositionally biased region" description="Basic and acidic residues" evidence="1">
    <location>
        <begin position="1"/>
        <end position="17"/>
    </location>
</feature>
<reference evidence="2 3" key="1">
    <citation type="submission" date="2018-10" db="EMBL/GenBank/DDBJ databases">
        <title>Genomic Encyclopedia of Archaeal and Bacterial Type Strains, Phase II (KMG-II): from individual species to whole genera.</title>
        <authorList>
            <person name="Goeker M."/>
        </authorList>
    </citation>
    <scope>NUCLEOTIDE SEQUENCE [LARGE SCALE GENOMIC DNA]</scope>
    <source>
        <strain evidence="2 3">DSM 11927</strain>
    </source>
</reference>
<name>A0A495R4H2_9EURY</name>
<gene>
    <name evidence="2" type="ORF">BDK61_1461</name>
</gene>
<sequence length="50" mass="5618">MQREADLPPRDETDGRGEGAGSWLEEQTVEALQDWDWDAARGGVIWGFRG</sequence>
<dbReference type="Proteomes" id="UP000268233">
    <property type="component" value="Unassembled WGS sequence"/>
</dbReference>
<comment type="caution">
    <text evidence="2">The sequence shown here is derived from an EMBL/GenBank/DDBJ whole genome shotgun (WGS) entry which is preliminary data.</text>
</comment>
<accession>A0A495R4H2</accession>
<dbReference type="EMBL" id="RBWW01000001">
    <property type="protein sequence ID" value="RKS82162.1"/>
    <property type="molecule type" value="Genomic_DNA"/>
</dbReference>
<evidence type="ECO:0000313" key="2">
    <source>
        <dbReference type="EMBL" id="RKS82162.1"/>
    </source>
</evidence>
<evidence type="ECO:0000313" key="3">
    <source>
        <dbReference type="Proteomes" id="UP000268233"/>
    </source>
</evidence>
<proteinExistence type="predicted"/>
<protein>
    <submittedName>
        <fullName evidence="2">Uncharacterized protein</fullName>
    </submittedName>
</protein>
<keyword evidence="3" id="KW-1185">Reference proteome</keyword>
<evidence type="ECO:0000256" key="1">
    <source>
        <dbReference type="SAM" id="MobiDB-lite"/>
    </source>
</evidence>
<organism evidence="2 3">
    <name type="scientific">Haloarcula quadrata</name>
    <dbReference type="NCBI Taxonomy" id="182779"/>
    <lineage>
        <taxon>Archaea</taxon>
        <taxon>Methanobacteriati</taxon>
        <taxon>Methanobacteriota</taxon>
        <taxon>Stenosarchaea group</taxon>
        <taxon>Halobacteria</taxon>
        <taxon>Halobacteriales</taxon>
        <taxon>Haloarculaceae</taxon>
        <taxon>Haloarcula</taxon>
    </lineage>
</organism>